<dbReference type="InterPro" id="IPR036770">
    <property type="entry name" value="Ankyrin_rpt-contain_sf"/>
</dbReference>
<feature type="repeat" description="ANK" evidence="3">
    <location>
        <begin position="20"/>
        <end position="46"/>
    </location>
</feature>
<dbReference type="Proteomes" id="UP000250266">
    <property type="component" value="Unassembled WGS sequence"/>
</dbReference>
<dbReference type="PRINTS" id="PR01415">
    <property type="entry name" value="ANKYRIN"/>
</dbReference>
<gene>
    <name evidence="4" type="ORF">K432DRAFT_355483</name>
</gene>
<sequence length="222" mass="24478">MDVIRVLLDFGYDPNGLDENNQSPLHWALMHDNTELLMLLLDNGADNTLCYTTPRGGGKLETIRMLLDPGASVHSRDENGRTALHIAVSATNIEVIEVLLTAGADVAAKRKDGCTPLFEAVITSQSNVKWPSVVAIGKLIEFGADLNATNHEGKLVLHCLVDDARDLDDWEYRKTALSLLSNGINIGSRDSRGQTAKERTETLEKKDWIEFLANNEHYPRAA</sequence>
<dbReference type="EMBL" id="KV745020">
    <property type="protein sequence ID" value="OCK79151.1"/>
    <property type="molecule type" value="Genomic_DNA"/>
</dbReference>
<evidence type="ECO:0000256" key="3">
    <source>
        <dbReference type="PROSITE-ProRule" id="PRU00023"/>
    </source>
</evidence>
<dbReference type="OrthoDB" id="539213at2759"/>
<dbReference type="Pfam" id="PF12796">
    <property type="entry name" value="Ank_2"/>
    <property type="match status" value="1"/>
</dbReference>
<keyword evidence="2 3" id="KW-0040">ANK repeat</keyword>
<keyword evidence="5" id="KW-1185">Reference proteome</keyword>
<evidence type="ECO:0000313" key="5">
    <source>
        <dbReference type="Proteomes" id="UP000250266"/>
    </source>
</evidence>
<dbReference type="SMART" id="SM00248">
    <property type="entry name" value="ANK"/>
    <property type="match status" value="3"/>
</dbReference>
<proteinExistence type="predicted"/>
<feature type="repeat" description="ANK" evidence="3">
    <location>
        <begin position="112"/>
        <end position="151"/>
    </location>
</feature>
<dbReference type="Pfam" id="PF13637">
    <property type="entry name" value="Ank_4"/>
    <property type="match status" value="1"/>
</dbReference>
<dbReference type="InterPro" id="IPR002110">
    <property type="entry name" value="Ankyrin_rpt"/>
</dbReference>
<evidence type="ECO:0000313" key="4">
    <source>
        <dbReference type="EMBL" id="OCK79151.1"/>
    </source>
</evidence>
<dbReference type="PROSITE" id="PS50297">
    <property type="entry name" value="ANK_REP_REGION"/>
    <property type="match status" value="2"/>
</dbReference>
<protein>
    <submittedName>
        <fullName evidence="4">Ankyrin</fullName>
    </submittedName>
</protein>
<dbReference type="PROSITE" id="PS50088">
    <property type="entry name" value="ANK_REPEAT"/>
    <property type="match status" value="3"/>
</dbReference>
<evidence type="ECO:0000256" key="2">
    <source>
        <dbReference type="ARBA" id="ARBA00023043"/>
    </source>
</evidence>
<dbReference type="AlphaFoldDB" id="A0A8E2E8M1"/>
<dbReference type="SUPFAM" id="SSF48403">
    <property type="entry name" value="Ankyrin repeat"/>
    <property type="match status" value="1"/>
</dbReference>
<keyword evidence="1" id="KW-0677">Repeat</keyword>
<dbReference type="PANTHER" id="PTHR24178">
    <property type="entry name" value="MOLTING PROTEIN MLT-4"/>
    <property type="match status" value="1"/>
</dbReference>
<evidence type="ECO:0000256" key="1">
    <source>
        <dbReference type="ARBA" id="ARBA00022737"/>
    </source>
</evidence>
<reference evidence="4 5" key="1">
    <citation type="journal article" date="2016" name="Nat. Commun.">
        <title>Ectomycorrhizal ecology is imprinted in the genome of the dominant symbiotic fungus Cenococcum geophilum.</title>
        <authorList>
            <consortium name="DOE Joint Genome Institute"/>
            <person name="Peter M."/>
            <person name="Kohler A."/>
            <person name="Ohm R.A."/>
            <person name="Kuo A."/>
            <person name="Krutzmann J."/>
            <person name="Morin E."/>
            <person name="Arend M."/>
            <person name="Barry K.W."/>
            <person name="Binder M."/>
            <person name="Choi C."/>
            <person name="Clum A."/>
            <person name="Copeland A."/>
            <person name="Grisel N."/>
            <person name="Haridas S."/>
            <person name="Kipfer T."/>
            <person name="LaButti K."/>
            <person name="Lindquist E."/>
            <person name="Lipzen A."/>
            <person name="Maire R."/>
            <person name="Meier B."/>
            <person name="Mihaltcheva S."/>
            <person name="Molinier V."/>
            <person name="Murat C."/>
            <person name="Poggeler S."/>
            <person name="Quandt C.A."/>
            <person name="Sperisen C."/>
            <person name="Tritt A."/>
            <person name="Tisserant E."/>
            <person name="Crous P.W."/>
            <person name="Henrissat B."/>
            <person name="Nehls U."/>
            <person name="Egli S."/>
            <person name="Spatafora J.W."/>
            <person name="Grigoriev I.V."/>
            <person name="Martin F.M."/>
        </authorList>
    </citation>
    <scope>NUCLEOTIDE SEQUENCE [LARGE SCALE GENOMIC DNA]</scope>
    <source>
        <strain evidence="4 5">CBS 459.81</strain>
    </source>
</reference>
<feature type="repeat" description="ANK" evidence="3">
    <location>
        <begin position="79"/>
        <end position="111"/>
    </location>
</feature>
<organism evidence="4 5">
    <name type="scientific">Lepidopterella palustris CBS 459.81</name>
    <dbReference type="NCBI Taxonomy" id="1314670"/>
    <lineage>
        <taxon>Eukaryota</taxon>
        <taxon>Fungi</taxon>
        <taxon>Dikarya</taxon>
        <taxon>Ascomycota</taxon>
        <taxon>Pezizomycotina</taxon>
        <taxon>Dothideomycetes</taxon>
        <taxon>Pleosporomycetidae</taxon>
        <taxon>Mytilinidiales</taxon>
        <taxon>Argynnaceae</taxon>
        <taxon>Lepidopterella</taxon>
    </lineage>
</organism>
<accession>A0A8E2E8M1</accession>
<name>A0A8E2E8M1_9PEZI</name>
<dbReference type="Gene3D" id="1.25.40.20">
    <property type="entry name" value="Ankyrin repeat-containing domain"/>
    <property type="match status" value="3"/>
</dbReference>